<dbReference type="Gene3D" id="3.40.50.1240">
    <property type="entry name" value="Phosphoglycerate mutase-like"/>
    <property type="match status" value="1"/>
</dbReference>
<dbReference type="InterPro" id="IPR050275">
    <property type="entry name" value="PGM_Phosphatase"/>
</dbReference>
<proteinExistence type="inferred from homology"/>
<evidence type="ECO:0008006" key="4">
    <source>
        <dbReference type="Google" id="ProtNLM"/>
    </source>
</evidence>
<dbReference type="PANTHER" id="PTHR48100">
    <property type="entry name" value="BROAD-SPECIFICITY PHOSPHATASE YOR283W-RELATED"/>
    <property type="match status" value="1"/>
</dbReference>
<evidence type="ECO:0000313" key="3">
    <source>
        <dbReference type="EMBL" id="CAE0486091.1"/>
    </source>
</evidence>
<dbReference type="Pfam" id="PF00300">
    <property type="entry name" value="His_Phos_1"/>
    <property type="match status" value="2"/>
</dbReference>
<dbReference type="PANTHER" id="PTHR48100:SF1">
    <property type="entry name" value="HISTIDINE PHOSPHATASE FAMILY PROTEIN-RELATED"/>
    <property type="match status" value="1"/>
</dbReference>
<dbReference type="GO" id="GO:0016791">
    <property type="term" value="F:phosphatase activity"/>
    <property type="evidence" value="ECO:0007669"/>
    <property type="project" value="TreeGrafter"/>
</dbReference>
<dbReference type="SMART" id="SM00855">
    <property type="entry name" value="PGAM"/>
    <property type="match status" value="1"/>
</dbReference>
<dbReference type="CDD" id="cd07067">
    <property type="entry name" value="HP_PGM_like"/>
    <property type="match status" value="1"/>
</dbReference>
<evidence type="ECO:0000256" key="1">
    <source>
        <dbReference type="ARBA" id="ARBA00038362"/>
    </source>
</evidence>
<dbReference type="EMBL" id="HBIP01002712">
    <property type="protein sequence ID" value="CAE0486091.1"/>
    <property type="molecule type" value="Transcribed_RNA"/>
</dbReference>
<gene>
    <name evidence="3" type="ORF">DTER00134_LOCUS1130</name>
</gene>
<dbReference type="InterPro" id="IPR013078">
    <property type="entry name" value="His_Pase_superF_clade-1"/>
</dbReference>
<feature type="binding site" evidence="2">
    <location>
        <position position="83"/>
    </location>
    <ligand>
        <name>substrate</name>
    </ligand>
</feature>
<feature type="binding site" evidence="2">
    <location>
        <begin position="24"/>
        <end position="31"/>
    </location>
    <ligand>
        <name>substrate</name>
    </ligand>
</feature>
<organism evidence="3">
    <name type="scientific">Dunaliella tertiolecta</name>
    <name type="common">Green alga</name>
    <dbReference type="NCBI Taxonomy" id="3047"/>
    <lineage>
        <taxon>Eukaryota</taxon>
        <taxon>Viridiplantae</taxon>
        <taxon>Chlorophyta</taxon>
        <taxon>core chlorophytes</taxon>
        <taxon>Chlorophyceae</taxon>
        <taxon>CS clade</taxon>
        <taxon>Chlamydomonadales</taxon>
        <taxon>Dunaliellaceae</taxon>
        <taxon>Dunaliella</taxon>
    </lineage>
</organism>
<reference evidence="3" key="1">
    <citation type="submission" date="2021-01" db="EMBL/GenBank/DDBJ databases">
        <authorList>
            <person name="Corre E."/>
            <person name="Pelletier E."/>
            <person name="Niang G."/>
            <person name="Scheremetjew M."/>
            <person name="Finn R."/>
            <person name="Kale V."/>
            <person name="Holt S."/>
            <person name="Cochrane G."/>
            <person name="Meng A."/>
            <person name="Brown T."/>
            <person name="Cohen L."/>
        </authorList>
    </citation>
    <scope>NUCLEOTIDE SEQUENCE</scope>
    <source>
        <strain evidence="3">CCMP1320</strain>
    </source>
</reference>
<evidence type="ECO:0000256" key="2">
    <source>
        <dbReference type="PIRSR" id="PIRSR613078-2"/>
    </source>
</evidence>
<accession>A0A7S3QL08</accession>
<name>A0A7S3QL08_DUNTE</name>
<comment type="similarity">
    <text evidence="1">Belongs to the phosphoglycerate mutase family.</text>
</comment>
<dbReference type="GO" id="GO:0005737">
    <property type="term" value="C:cytoplasm"/>
    <property type="evidence" value="ECO:0007669"/>
    <property type="project" value="TreeGrafter"/>
</dbReference>
<dbReference type="InterPro" id="IPR029033">
    <property type="entry name" value="His_PPase_superfam"/>
</dbReference>
<protein>
    <recommendedName>
        <fullName evidence="4">Phosphoglycerate mutase-like protein</fullName>
    </recommendedName>
</protein>
<dbReference type="SUPFAM" id="SSF53254">
    <property type="entry name" value="Phosphoglycerate mutase-like"/>
    <property type="match status" value="1"/>
</dbReference>
<dbReference type="AlphaFoldDB" id="A0A7S3QL08"/>
<sequence length="275" mass="30277">MLSISGQQLTVLPQNWTKTIHFVRHGEAMSNVHGEKNRAQYKSPEWFDADLSEKGWAQAEALGKHVAAKGIKPQLVVVSPLTRALQTASAAFCSQPVAMNGAAPMVMMAKQAEKAGYKVARMELLANGAPPFIACELCREYVGLNPCDRRNSTSYQKKAFPGVDWSFITLEEDTLFPKDSHESMEHLGARVVEFMEWLMQRPEHEVAVVSHSKFLSVLFTKCAEEAGSSVSEPAKADLSRWFENCELRTVVFAAPTAPIPCTAKSTHFPGGHSVV</sequence>